<name>A0A833TQM7_PHYIN</name>
<gene>
    <name evidence="1" type="ORF">GN244_ATG00183</name>
</gene>
<organism evidence="1 2">
    <name type="scientific">Phytophthora infestans</name>
    <name type="common">Potato late blight agent</name>
    <name type="synonym">Botrytis infestans</name>
    <dbReference type="NCBI Taxonomy" id="4787"/>
    <lineage>
        <taxon>Eukaryota</taxon>
        <taxon>Sar</taxon>
        <taxon>Stramenopiles</taxon>
        <taxon>Oomycota</taxon>
        <taxon>Peronosporomycetes</taxon>
        <taxon>Peronosporales</taxon>
        <taxon>Peronosporaceae</taxon>
        <taxon>Phytophthora</taxon>
    </lineage>
</organism>
<reference evidence="1" key="1">
    <citation type="submission" date="2020-04" db="EMBL/GenBank/DDBJ databases">
        <title>Hybrid Assembly of Korean Phytophthora infestans isolates.</title>
        <authorList>
            <person name="Prokchorchik M."/>
            <person name="Lee Y."/>
            <person name="Seo J."/>
            <person name="Cho J.-H."/>
            <person name="Park Y.-E."/>
            <person name="Jang D.-C."/>
            <person name="Im J.-S."/>
            <person name="Choi J.-G."/>
            <person name="Park H.-J."/>
            <person name="Lee G.-B."/>
            <person name="Lee Y.-G."/>
            <person name="Hong S.-Y."/>
            <person name="Cho K."/>
            <person name="Sohn K.H."/>
        </authorList>
    </citation>
    <scope>NUCLEOTIDE SEQUENCE</scope>
    <source>
        <strain evidence="1">KR_1_A1</strain>
    </source>
</reference>
<comment type="caution">
    <text evidence="1">The sequence shown here is derived from an EMBL/GenBank/DDBJ whole genome shotgun (WGS) entry which is preliminary data.</text>
</comment>
<dbReference type="Proteomes" id="UP000602510">
    <property type="component" value="Unassembled WGS sequence"/>
</dbReference>
<keyword evidence="2" id="KW-1185">Reference proteome</keyword>
<proteinExistence type="predicted"/>
<protein>
    <submittedName>
        <fullName evidence="1">Uncharacterized protein</fullName>
    </submittedName>
</protein>
<dbReference type="AlphaFoldDB" id="A0A833TQM7"/>
<dbReference type="EMBL" id="WSZM01000006">
    <property type="protein sequence ID" value="KAF4047365.1"/>
    <property type="molecule type" value="Genomic_DNA"/>
</dbReference>
<evidence type="ECO:0000313" key="2">
    <source>
        <dbReference type="Proteomes" id="UP000602510"/>
    </source>
</evidence>
<sequence>MLLAIYKKADHRTHDLVDAFQHASLQLQQPGTEVLPPPMTDLQDVKVNGEDLLPDSGRNWSPDVLLELVKI</sequence>
<accession>A0A833TQM7</accession>
<evidence type="ECO:0000313" key="1">
    <source>
        <dbReference type="EMBL" id="KAF4047365.1"/>
    </source>
</evidence>